<gene>
    <name evidence="1" type="ORF">EXY25_01765</name>
</gene>
<evidence type="ECO:0000313" key="1">
    <source>
        <dbReference type="EMBL" id="TAA47998.1"/>
    </source>
</evidence>
<comment type="caution">
    <text evidence="1">The sequence shown here is derived from an EMBL/GenBank/DDBJ whole genome shotgun (WGS) entry which is preliminary data.</text>
</comment>
<proteinExistence type="predicted"/>
<dbReference type="RefSeq" id="WP_130565511.1">
    <property type="nucleotide sequence ID" value="NZ_SHLY01000001.1"/>
</dbReference>
<organism evidence="1 2">
    <name type="scientific">Corallincola spongiicola</name>
    <dbReference type="NCBI Taxonomy" id="2520508"/>
    <lineage>
        <taxon>Bacteria</taxon>
        <taxon>Pseudomonadati</taxon>
        <taxon>Pseudomonadota</taxon>
        <taxon>Gammaproteobacteria</taxon>
        <taxon>Alteromonadales</taxon>
        <taxon>Psychromonadaceae</taxon>
        <taxon>Corallincola</taxon>
    </lineage>
</organism>
<reference evidence="2" key="1">
    <citation type="submission" date="2019-02" db="EMBL/GenBank/DDBJ databases">
        <title>Draft genome sequence of Muricauda sp. 176CP4-71.</title>
        <authorList>
            <person name="Park J.-S."/>
        </authorList>
    </citation>
    <scope>NUCLEOTIDE SEQUENCE [LARGE SCALE GENOMIC DNA]</scope>
    <source>
        <strain evidence="2">176GS2-150</strain>
    </source>
</reference>
<dbReference type="Proteomes" id="UP000292544">
    <property type="component" value="Unassembled WGS sequence"/>
</dbReference>
<evidence type="ECO:0000313" key="2">
    <source>
        <dbReference type="Proteomes" id="UP000292544"/>
    </source>
</evidence>
<protein>
    <recommendedName>
        <fullName evidence="3">DUF1043 family protein</fullName>
    </recommendedName>
</protein>
<evidence type="ECO:0008006" key="3">
    <source>
        <dbReference type="Google" id="ProtNLM"/>
    </source>
</evidence>
<accession>A0ABY1WTD0</accession>
<dbReference type="EMBL" id="SHLY01000001">
    <property type="protein sequence ID" value="TAA47998.1"/>
    <property type="molecule type" value="Genomic_DNA"/>
</dbReference>
<name>A0ABY1WTD0_9GAMM</name>
<sequence>MSGNMMIVVLVAIVFAYLALTQFSARGRRHNALKQRVDMLETQLAIYKQYVNKETLEAINQRLQVVEKIVTDDSYDLKKEINDL</sequence>
<keyword evidence="2" id="KW-1185">Reference proteome</keyword>